<evidence type="ECO:0000313" key="10">
    <source>
        <dbReference type="EMBL" id="ORX35112.1"/>
    </source>
</evidence>
<evidence type="ECO:0000256" key="8">
    <source>
        <dbReference type="SAM" id="Phobius"/>
    </source>
</evidence>
<dbReference type="PANTHER" id="PTHR31595">
    <property type="entry name" value="LONG-CHAIN-ALCOHOL O-FATTY-ACYLTRANSFERASE 3-RELATED"/>
    <property type="match status" value="1"/>
</dbReference>
<comment type="caution">
    <text evidence="10">The sequence shown here is derived from an EMBL/GenBank/DDBJ whole genome shotgun (WGS) entry which is preliminary data.</text>
</comment>
<keyword evidence="6 8" id="KW-1133">Transmembrane helix</keyword>
<keyword evidence="7 8" id="KW-0472">Membrane</keyword>
<feature type="transmembrane region" description="Helical" evidence="8">
    <location>
        <begin position="228"/>
        <end position="245"/>
    </location>
</feature>
<comment type="similarity">
    <text evidence="3">Belongs to the wax synthase family.</text>
</comment>
<feature type="transmembrane region" description="Helical" evidence="8">
    <location>
        <begin position="291"/>
        <end position="309"/>
    </location>
</feature>
<comment type="subcellular location">
    <subcellularLocation>
        <location evidence="1">Membrane</location>
        <topology evidence="1">Multi-pass membrane protein</topology>
    </subcellularLocation>
</comment>
<dbReference type="OrthoDB" id="1077582at2759"/>
<protein>
    <recommendedName>
        <fullName evidence="9">Wax synthase domain-containing protein</fullName>
    </recommendedName>
</protein>
<evidence type="ECO:0000259" key="9">
    <source>
        <dbReference type="Pfam" id="PF13813"/>
    </source>
</evidence>
<sequence length="413" mass="47575">MPQMIPSDWLTSIQPHLERQTPIWVTFLAFSVPYSICYLVHLPNTRLLRMGLWPIGIMAFMWTTLTIRIGLVHSMRVGLTTMMFNIGAGTRWAFSPTPPRYHPLPRQVLWPRLRRSTAFKAFDLLLNESRHVNIAPFSGPLKRFPGRYVPLRRALTHWLFFILNTMVFDLASYPAFLLAPKSFGSPNGVGGDYHQWCETLSKQWGVPAFAVNMFWTLCLFVQETAGFVVVWDAIAFLGIATGVYIPEEWPRLTVNIFRATSLNDLWGKRWHQTNRDFYLLLAKPFAFNRPLHILTIFFISALYHLVTYYPVHHTIYPAWPYLLFYLGQGVCCILERGYYKYTGRKVSGFSGMIWTWATVFVLSRPMVAHEWSSGWAGAMRDSLAKDPNSSPIVQIFHRLGLGPSPEQMKASMI</sequence>
<dbReference type="GO" id="GO:0008374">
    <property type="term" value="F:O-acyltransferase activity"/>
    <property type="evidence" value="ECO:0007669"/>
    <property type="project" value="InterPro"/>
</dbReference>
<keyword evidence="5 8" id="KW-0812">Transmembrane</keyword>
<feature type="transmembrane region" description="Helical" evidence="8">
    <location>
        <begin position="315"/>
        <end position="334"/>
    </location>
</feature>
<dbReference type="Pfam" id="PF13813">
    <property type="entry name" value="MBOAT_2"/>
    <property type="match status" value="1"/>
</dbReference>
<keyword evidence="11" id="KW-1185">Reference proteome</keyword>
<keyword evidence="4" id="KW-0808">Transferase</keyword>
<comment type="pathway">
    <text evidence="2">Secondary metabolite biosynthesis.</text>
</comment>
<dbReference type="AlphaFoldDB" id="A0A1Y1UAT2"/>
<evidence type="ECO:0000256" key="4">
    <source>
        <dbReference type="ARBA" id="ARBA00022679"/>
    </source>
</evidence>
<feature type="domain" description="Wax synthase" evidence="9">
    <location>
        <begin position="249"/>
        <end position="324"/>
    </location>
</feature>
<dbReference type="PANTHER" id="PTHR31595:SF57">
    <property type="entry name" value="OS04G0481900 PROTEIN"/>
    <property type="match status" value="1"/>
</dbReference>
<reference evidence="10 11" key="1">
    <citation type="submission" date="2017-03" db="EMBL/GenBank/DDBJ databases">
        <title>Widespread Adenine N6-methylation of Active Genes in Fungi.</title>
        <authorList>
            <consortium name="DOE Joint Genome Institute"/>
            <person name="Mondo S.J."/>
            <person name="Dannebaum R.O."/>
            <person name="Kuo R.C."/>
            <person name="Louie K.B."/>
            <person name="Bewick A.J."/>
            <person name="Labutti K."/>
            <person name="Haridas S."/>
            <person name="Kuo A."/>
            <person name="Salamov A."/>
            <person name="Ahrendt S.R."/>
            <person name="Lau R."/>
            <person name="Bowen B.P."/>
            <person name="Lipzen A."/>
            <person name="Sullivan W."/>
            <person name="Andreopoulos W.B."/>
            <person name="Clum A."/>
            <person name="Lindquist E."/>
            <person name="Daum C."/>
            <person name="Northen T.R."/>
            <person name="Ramamoorthy G."/>
            <person name="Schmitz R.J."/>
            <person name="Gryganskyi A."/>
            <person name="Culley D."/>
            <person name="Magnuson J."/>
            <person name="James T.Y."/>
            <person name="O'Malley M.A."/>
            <person name="Stajich J.E."/>
            <person name="Spatafora J.W."/>
            <person name="Visel A."/>
            <person name="Grigoriev I.V."/>
        </authorList>
    </citation>
    <scope>NUCLEOTIDE SEQUENCE [LARGE SCALE GENOMIC DNA]</scope>
    <source>
        <strain evidence="10 11">NRRL Y-17943</strain>
    </source>
</reference>
<evidence type="ECO:0000256" key="7">
    <source>
        <dbReference type="ARBA" id="ARBA00023136"/>
    </source>
</evidence>
<dbReference type="InParanoid" id="A0A1Y1UAT2"/>
<feature type="transmembrane region" description="Helical" evidence="8">
    <location>
        <begin position="47"/>
        <end position="65"/>
    </location>
</feature>
<dbReference type="STRING" id="4999.A0A1Y1UAT2"/>
<evidence type="ECO:0000256" key="6">
    <source>
        <dbReference type="ARBA" id="ARBA00022989"/>
    </source>
</evidence>
<feature type="transmembrane region" description="Helical" evidence="8">
    <location>
        <begin position="346"/>
        <end position="363"/>
    </location>
</feature>
<dbReference type="GO" id="GO:0016020">
    <property type="term" value="C:membrane"/>
    <property type="evidence" value="ECO:0007669"/>
    <property type="project" value="UniProtKB-SubCell"/>
</dbReference>
<dbReference type="EMBL" id="NBSH01000012">
    <property type="protein sequence ID" value="ORX35112.1"/>
    <property type="molecule type" value="Genomic_DNA"/>
</dbReference>
<dbReference type="InterPro" id="IPR032805">
    <property type="entry name" value="Wax_synthase_dom"/>
</dbReference>
<dbReference type="GeneID" id="33560370"/>
<feature type="transmembrane region" description="Helical" evidence="8">
    <location>
        <begin position="21"/>
        <end position="41"/>
    </location>
</feature>
<feature type="transmembrane region" description="Helical" evidence="8">
    <location>
        <begin position="158"/>
        <end position="179"/>
    </location>
</feature>
<evidence type="ECO:0000256" key="5">
    <source>
        <dbReference type="ARBA" id="ARBA00022692"/>
    </source>
</evidence>
<evidence type="ECO:0000313" key="11">
    <source>
        <dbReference type="Proteomes" id="UP000193218"/>
    </source>
</evidence>
<dbReference type="InterPro" id="IPR044851">
    <property type="entry name" value="Wax_synthase"/>
</dbReference>
<organism evidence="10 11">
    <name type="scientific">Kockovaella imperatae</name>
    <dbReference type="NCBI Taxonomy" id="4999"/>
    <lineage>
        <taxon>Eukaryota</taxon>
        <taxon>Fungi</taxon>
        <taxon>Dikarya</taxon>
        <taxon>Basidiomycota</taxon>
        <taxon>Agaricomycotina</taxon>
        <taxon>Tremellomycetes</taxon>
        <taxon>Tremellales</taxon>
        <taxon>Cuniculitremaceae</taxon>
        <taxon>Kockovaella</taxon>
    </lineage>
</organism>
<dbReference type="Proteomes" id="UP000193218">
    <property type="component" value="Unassembled WGS sequence"/>
</dbReference>
<name>A0A1Y1UAT2_9TREE</name>
<evidence type="ECO:0000256" key="2">
    <source>
        <dbReference type="ARBA" id="ARBA00005179"/>
    </source>
</evidence>
<proteinExistence type="inferred from homology"/>
<dbReference type="GO" id="GO:0006629">
    <property type="term" value="P:lipid metabolic process"/>
    <property type="evidence" value="ECO:0007669"/>
    <property type="project" value="InterPro"/>
</dbReference>
<accession>A0A1Y1UAT2</accession>
<evidence type="ECO:0000256" key="3">
    <source>
        <dbReference type="ARBA" id="ARBA00007282"/>
    </source>
</evidence>
<evidence type="ECO:0000256" key="1">
    <source>
        <dbReference type="ARBA" id="ARBA00004141"/>
    </source>
</evidence>
<dbReference type="RefSeq" id="XP_021869328.1">
    <property type="nucleotide sequence ID" value="XM_022018561.1"/>
</dbReference>
<gene>
    <name evidence="10" type="ORF">BD324DRAFT_652826</name>
</gene>